<accession>A0A811UXX2</accession>
<keyword evidence="2" id="KW-1185">Reference proteome</keyword>
<proteinExistence type="predicted"/>
<evidence type="ECO:0000313" key="1">
    <source>
        <dbReference type="EMBL" id="CAD7002516.1"/>
    </source>
</evidence>
<name>A0A811UXX2_CERCA</name>
<dbReference type="AlphaFoldDB" id="A0A811UXX2"/>
<dbReference type="EMBL" id="CAJHJT010000034">
    <property type="protein sequence ID" value="CAD7002516.1"/>
    <property type="molecule type" value="Genomic_DNA"/>
</dbReference>
<protein>
    <submittedName>
        <fullName evidence="1">(Mediterranean fruit fly) hypothetical protein</fullName>
    </submittedName>
</protein>
<reference evidence="1" key="1">
    <citation type="submission" date="2020-11" db="EMBL/GenBank/DDBJ databases">
        <authorList>
            <person name="Whitehead M."/>
        </authorList>
    </citation>
    <scope>NUCLEOTIDE SEQUENCE</scope>
    <source>
        <strain evidence="1">EGII</strain>
    </source>
</reference>
<gene>
    <name evidence="1" type="ORF">CCAP1982_LOCUS11005</name>
</gene>
<dbReference type="Proteomes" id="UP000606786">
    <property type="component" value="Unassembled WGS sequence"/>
</dbReference>
<sequence>MLPLRMGHLACYAQSEHLQEIFQLVRYRLLRSERTPSRNIPIGLVGLFFSGIRSHLWVPVGHGFNLIRLSTGLRPQESMLFPQPKLWGAPTWMGITKVTDLMIDPRRVMTFWREPFASLFTAALNGGSESRVAATARLMCKRATYVSDWHRYREGGKNILRLHQKDQFRFWNVTKIKLLQQSYIEFPCRALLSSNKCWNVKNRVNNSATPT</sequence>
<comment type="caution">
    <text evidence="1">The sequence shown here is derived from an EMBL/GenBank/DDBJ whole genome shotgun (WGS) entry which is preliminary data.</text>
</comment>
<organism evidence="1 2">
    <name type="scientific">Ceratitis capitata</name>
    <name type="common">Mediterranean fruit fly</name>
    <name type="synonym">Tephritis capitata</name>
    <dbReference type="NCBI Taxonomy" id="7213"/>
    <lineage>
        <taxon>Eukaryota</taxon>
        <taxon>Metazoa</taxon>
        <taxon>Ecdysozoa</taxon>
        <taxon>Arthropoda</taxon>
        <taxon>Hexapoda</taxon>
        <taxon>Insecta</taxon>
        <taxon>Pterygota</taxon>
        <taxon>Neoptera</taxon>
        <taxon>Endopterygota</taxon>
        <taxon>Diptera</taxon>
        <taxon>Brachycera</taxon>
        <taxon>Muscomorpha</taxon>
        <taxon>Tephritoidea</taxon>
        <taxon>Tephritidae</taxon>
        <taxon>Ceratitis</taxon>
        <taxon>Ceratitis</taxon>
    </lineage>
</organism>
<evidence type="ECO:0000313" key="2">
    <source>
        <dbReference type="Proteomes" id="UP000606786"/>
    </source>
</evidence>